<dbReference type="PANTHER" id="PTHR23013">
    <property type="entry name" value="SERPENTINE RECEPTOR"/>
    <property type="match status" value="1"/>
</dbReference>
<comment type="caution">
    <text evidence="3">The sequence shown here is derived from an EMBL/GenBank/DDBJ whole genome shotgun (WGS) entry which is preliminary data.</text>
</comment>
<dbReference type="AlphaFoldDB" id="A0A6A5GAE5"/>
<feature type="transmembrane region" description="Helical" evidence="1">
    <location>
        <begin position="122"/>
        <end position="144"/>
    </location>
</feature>
<dbReference type="CTD" id="9812936"/>
<dbReference type="GeneID" id="9812936"/>
<feature type="transmembrane region" description="Helical" evidence="1">
    <location>
        <begin position="260"/>
        <end position="283"/>
    </location>
</feature>
<evidence type="ECO:0000259" key="2">
    <source>
        <dbReference type="Pfam" id="PF10328"/>
    </source>
</evidence>
<feature type="transmembrane region" description="Helical" evidence="1">
    <location>
        <begin position="89"/>
        <end position="110"/>
    </location>
</feature>
<dbReference type="SUPFAM" id="SSF81321">
    <property type="entry name" value="Family A G protein-coupled receptor-like"/>
    <property type="match status" value="1"/>
</dbReference>
<name>A0A6A5GAE5_CAERE</name>
<dbReference type="Proteomes" id="UP000483820">
    <property type="component" value="Chromosome V"/>
</dbReference>
<dbReference type="InterPro" id="IPR019430">
    <property type="entry name" value="7TM_GPCR_serpentine_rcpt_Srx"/>
</dbReference>
<feature type="domain" description="7TM GPCR serpentine receptor class x (Srx)" evidence="2">
    <location>
        <begin position="22"/>
        <end position="284"/>
    </location>
</feature>
<dbReference type="RefSeq" id="XP_003114390.2">
    <property type="nucleotide sequence ID" value="XM_003114342.2"/>
</dbReference>
<evidence type="ECO:0000313" key="3">
    <source>
        <dbReference type="EMBL" id="KAF1751512.1"/>
    </source>
</evidence>
<evidence type="ECO:0000313" key="4">
    <source>
        <dbReference type="Proteomes" id="UP000483820"/>
    </source>
</evidence>
<evidence type="ECO:0000256" key="1">
    <source>
        <dbReference type="SAM" id="Phobius"/>
    </source>
</evidence>
<reference evidence="3 4" key="1">
    <citation type="submission" date="2019-12" db="EMBL/GenBank/DDBJ databases">
        <title>Chromosome-level assembly of the Caenorhabditis remanei genome.</title>
        <authorList>
            <person name="Teterina A.A."/>
            <person name="Willis J.H."/>
            <person name="Phillips P.C."/>
        </authorList>
    </citation>
    <scope>NUCLEOTIDE SEQUENCE [LARGE SCALE GENOMIC DNA]</scope>
    <source>
        <strain evidence="3 4">PX506</strain>
        <tissue evidence="3">Whole organism</tissue>
    </source>
</reference>
<dbReference type="PANTHER" id="PTHR23013:SF21">
    <property type="entry name" value="7TM GPCR SERPENTINE RECEPTOR CLASS X (SRX) DOMAIN-CONTAINING PROTEIN"/>
    <property type="match status" value="1"/>
</dbReference>
<accession>A0A6A5GAE5</accession>
<keyword evidence="1" id="KW-0812">Transmembrane</keyword>
<feature type="transmembrane region" description="Helical" evidence="1">
    <location>
        <begin position="60"/>
        <end position="83"/>
    </location>
</feature>
<dbReference type="EMBL" id="WUAV01000005">
    <property type="protein sequence ID" value="KAF1751512.1"/>
    <property type="molecule type" value="Genomic_DNA"/>
</dbReference>
<keyword evidence="1" id="KW-1133">Transmembrane helix</keyword>
<protein>
    <recommendedName>
        <fullName evidence="2">7TM GPCR serpentine receptor class x (Srx) domain-containing protein</fullName>
    </recommendedName>
</protein>
<feature type="transmembrane region" description="Helical" evidence="1">
    <location>
        <begin position="189"/>
        <end position="210"/>
    </location>
</feature>
<feature type="transmembrane region" description="Helical" evidence="1">
    <location>
        <begin position="12"/>
        <end position="39"/>
    </location>
</feature>
<dbReference type="Gene3D" id="1.20.1070.10">
    <property type="entry name" value="Rhodopsin 7-helix transmembrane proteins"/>
    <property type="match status" value="1"/>
</dbReference>
<dbReference type="Pfam" id="PF10328">
    <property type="entry name" value="7TM_GPCR_Srx"/>
    <property type="match status" value="1"/>
</dbReference>
<proteinExistence type="predicted"/>
<gene>
    <name evidence="3" type="ORF">GCK72_018066</name>
</gene>
<feature type="transmembrane region" description="Helical" evidence="1">
    <location>
        <begin position="230"/>
        <end position="248"/>
    </location>
</feature>
<sequence>MSTTAPNYTDILNLSAAFIILVIGIIGLVSNFFIIYIFIKSAAERTSFNIICVSRAVVNIIIIAWAFLGTFLPITLIGVSPFSPIYETLVIGIANSLYSGFQVTGMYIAINRFCAMYFTMYYSRFFGFKTTLFITSLLFLYRLVRITMQFFRYIPRECWLTYTSIDLTWFPNMDPKCEEDHDYQIDATAIFLVAMGLLNAATFSKIYFFYKSTDLDVKERRRKQKKNQALFIQTMIQDAVILIDMVFTYKLSLLSNKRTWSFFCGTVIWQCVHSFDGVIMVLFNERLTFIKKTLFTPSSDSPSVVLPGKTNSVTPSMYPSRVE</sequence>
<organism evidence="3 4">
    <name type="scientific">Caenorhabditis remanei</name>
    <name type="common">Caenorhabditis vulgaris</name>
    <dbReference type="NCBI Taxonomy" id="31234"/>
    <lineage>
        <taxon>Eukaryota</taxon>
        <taxon>Metazoa</taxon>
        <taxon>Ecdysozoa</taxon>
        <taxon>Nematoda</taxon>
        <taxon>Chromadorea</taxon>
        <taxon>Rhabditida</taxon>
        <taxon>Rhabditina</taxon>
        <taxon>Rhabditomorpha</taxon>
        <taxon>Rhabditoidea</taxon>
        <taxon>Rhabditidae</taxon>
        <taxon>Peloderinae</taxon>
        <taxon>Caenorhabditis</taxon>
    </lineage>
</organism>
<keyword evidence="1" id="KW-0472">Membrane</keyword>
<dbReference type="KEGG" id="crq:GCK72_018066"/>